<dbReference type="SUPFAM" id="SSF82171">
    <property type="entry name" value="DPP6 N-terminal domain-like"/>
    <property type="match status" value="1"/>
</dbReference>
<dbReference type="InterPro" id="IPR011042">
    <property type="entry name" value="6-blade_b-propeller_TolB-like"/>
</dbReference>
<dbReference type="InterPro" id="IPR001375">
    <property type="entry name" value="Peptidase_S9_cat"/>
</dbReference>
<dbReference type="GO" id="GO:0006508">
    <property type="term" value="P:proteolysis"/>
    <property type="evidence" value="ECO:0007669"/>
    <property type="project" value="UniProtKB-KW"/>
</dbReference>
<evidence type="ECO:0000259" key="8">
    <source>
        <dbReference type="Pfam" id="PF00326"/>
    </source>
</evidence>
<sequence length="636" mass="71614">GDTNFWVAPHLQESSVYKAASIPGRVSDLQLLVCDNGEIRFVFSALASPNGTLYNPKKAHKPLASGRVYEKLFVRHWDTYLTDERSSIFSGTLKVHDKMYISTSEPKNLLPPGSGLETPVQPFGGIDDFHLGAQGHHVVFVSKNPYLNPANNTQSLVYIVSHDGTQKPTALNTPDEHTTRAQGASSSPKFSPDGAAVAYLQMSRNGYESDINKIYIFGKGHPKLSAVAVNWDVSPTSLAWSPDGKYLYVTADNLGRHKLYRINVETDKVEEIYAEGTVSSFAFLPSGKLLLSISTFVSSPRSYVYDPSSKSLTPLQPQPAHEKSLSHAKQVDEFWFPGADEVKVHGWIVKPSYFDPEKKYRMAFFIHGGPQGAWTDGWSTRWNPAVFAEAGWVVVAINPTGSTGYGQTFVDAIAGQWGGKPYFDLKRGVEYLLAHPKYKYIDAENMVALGASYGGYMINYIQGRALGRKFNALVCHDGVFSTLNQYSSEELYFPQHDFKGTLWSNRRNYERWDPAQLINNWATPQMVIHGELDYRLPISEGLAVFNILQEKGIPSKFLHFPDENHWVLKPENSLMWHNEVLEWIERWTTQPKQEEKKKVKVESEKWVVVAKGNFRGDRSQQQQEQKEQPPAAQQEL</sequence>
<dbReference type="FunFam" id="3.40.50.1820:FF:000028">
    <property type="entry name" value="S9 family peptidase"/>
    <property type="match status" value="1"/>
</dbReference>
<feature type="region of interest" description="Disordered" evidence="7">
    <location>
        <begin position="167"/>
        <end position="190"/>
    </location>
</feature>
<evidence type="ECO:0000313" key="9">
    <source>
        <dbReference type="EMBL" id="KAA8893317.1"/>
    </source>
</evidence>
<dbReference type="PANTHER" id="PTHR42776">
    <property type="entry name" value="SERINE PEPTIDASE S9 FAMILY MEMBER"/>
    <property type="match status" value="1"/>
</dbReference>
<feature type="non-terminal residue" evidence="9">
    <location>
        <position position="1"/>
    </location>
</feature>
<keyword evidence="4 9" id="KW-0378">Hydrolase</keyword>
<feature type="compositionally biased region" description="Low complexity" evidence="7">
    <location>
        <begin position="620"/>
        <end position="636"/>
    </location>
</feature>
<evidence type="ECO:0000313" key="10">
    <source>
        <dbReference type="Proteomes" id="UP000326924"/>
    </source>
</evidence>
<dbReference type="Gene3D" id="2.120.10.30">
    <property type="entry name" value="TolB, C-terminal domain"/>
    <property type="match status" value="1"/>
</dbReference>
<name>A0A5J5EE26_9PEZI</name>
<keyword evidence="5" id="KW-0720">Serine protease</keyword>
<dbReference type="Proteomes" id="UP000326924">
    <property type="component" value="Unassembled WGS sequence"/>
</dbReference>
<dbReference type="Pfam" id="PF00326">
    <property type="entry name" value="Peptidase_S9"/>
    <property type="match status" value="1"/>
</dbReference>
<keyword evidence="3" id="KW-0732">Signal</keyword>
<dbReference type="SUPFAM" id="SSF53474">
    <property type="entry name" value="alpha/beta-Hydrolases"/>
    <property type="match status" value="1"/>
</dbReference>
<dbReference type="EMBL" id="VXIS01000462">
    <property type="protein sequence ID" value="KAA8893317.1"/>
    <property type="molecule type" value="Genomic_DNA"/>
</dbReference>
<feature type="region of interest" description="Disordered" evidence="7">
    <location>
        <begin position="614"/>
        <end position="636"/>
    </location>
</feature>
<organism evidence="9 10">
    <name type="scientific">Sphaerosporella brunnea</name>
    <dbReference type="NCBI Taxonomy" id="1250544"/>
    <lineage>
        <taxon>Eukaryota</taxon>
        <taxon>Fungi</taxon>
        <taxon>Dikarya</taxon>
        <taxon>Ascomycota</taxon>
        <taxon>Pezizomycotina</taxon>
        <taxon>Pezizomycetes</taxon>
        <taxon>Pezizales</taxon>
        <taxon>Pyronemataceae</taxon>
        <taxon>Sphaerosporella</taxon>
    </lineage>
</organism>
<comment type="similarity">
    <text evidence="1">Belongs to the peptidase S9C family.</text>
</comment>
<keyword evidence="10" id="KW-1185">Reference proteome</keyword>
<keyword evidence="2" id="KW-0645">Protease</keyword>
<comment type="caution">
    <text evidence="9">The sequence shown here is derived from an EMBL/GenBank/DDBJ whole genome shotgun (WGS) entry which is preliminary data.</text>
</comment>
<reference evidence="9 10" key="1">
    <citation type="submission" date="2019-09" db="EMBL/GenBank/DDBJ databases">
        <title>Draft genome of the ectomycorrhizal ascomycete Sphaerosporella brunnea.</title>
        <authorList>
            <consortium name="DOE Joint Genome Institute"/>
            <person name="Benucci G.M."/>
            <person name="Marozzi G."/>
            <person name="Antonielli L."/>
            <person name="Sanchez S."/>
            <person name="Marco P."/>
            <person name="Wang X."/>
            <person name="Falini L.B."/>
            <person name="Barry K."/>
            <person name="Haridas S."/>
            <person name="Lipzen A."/>
            <person name="Labutti K."/>
            <person name="Grigoriev I.V."/>
            <person name="Murat C."/>
            <person name="Martin F."/>
            <person name="Albertini E."/>
            <person name="Donnini D."/>
            <person name="Bonito G."/>
        </authorList>
    </citation>
    <scope>NUCLEOTIDE SEQUENCE [LARGE SCALE GENOMIC DNA]</scope>
    <source>
        <strain evidence="9 10">Sb_GMNB300</strain>
    </source>
</reference>
<accession>A0A5J5EE26</accession>
<dbReference type="InParanoid" id="A0A5J5EE26"/>
<gene>
    <name evidence="9" type="ORF">FN846DRAFT_545658</name>
</gene>
<dbReference type="GO" id="GO:0004252">
    <property type="term" value="F:serine-type endopeptidase activity"/>
    <property type="evidence" value="ECO:0007669"/>
    <property type="project" value="TreeGrafter"/>
</dbReference>
<evidence type="ECO:0000256" key="2">
    <source>
        <dbReference type="ARBA" id="ARBA00022670"/>
    </source>
</evidence>
<dbReference type="PANTHER" id="PTHR42776:SF13">
    <property type="entry name" value="DIPEPTIDYL-PEPTIDASE 5"/>
    <property type="match status" value="1"/>
</dbReference>
<proteinExistence type="inferred from homology"/>
<feature type="compositionally biased region" description="Polar residues" evidence="7">
    <location>
        <begin position="180"/>
        <end position="189"/>
    </location>
</feature>
<feature type="domain" description="Peptidase S9 prolyl oligopeptidase catalytic" evidence="8">
    <location>
        <begin position="378"/>
        <end position="588"/>
    </location>
</feature>
<dbReference type="AlphaFoldDB" id="A0A5J5EE26"/>
<dbReference type="InterPro" id="IPR029058">
    <property type="entry name" value="AB_hydrolase_fold"/>
</dbReference>
<evidence type="ECO:0000256" key="5">
    <source>
        <dbReference type="ARBA" id="ARBA00022825"/>
    </source>
</evidence>
<dbReference type="OrthoDB" id="416344at2759"/>
<evidence type="ECO:0000256" key="1">
    <source>
        <dbReference type="ARBA" id="ARBA00010040"/>
    </source>
</evidence>
<evidence type="ECO:0000256" key="7">
    <source>
        <dbReference type="SAM" id="MobiDB-lite"/>
    </source>
</evidence>
<protein>
    <recommendedName>
        <fullName evidence="6">Dipeptidyl-peptidase V</fullName>
    </recommendedName>
</protein>
<evidence type="ECO:0000256" key="6">
    <source>
        <dbReference type="ARBA" id="ARBA00032829"/>
    </source>
</evidence>
<evidence type="ECO:0000256" key="4">
    <source>
        <dbReference type="ARBA" id="ARBA00022801"/>
    </source>
</evidence>
<dbReference type="Gene3D" id="3.40.50.1820">
    <property type="entry name" value="alpha/beta hydrolase"/>
    <property type="match status" value="1"/>
</dbReference>
<evidence type="ECO:0000256" key="3">
    <source>
        <dbReference type="ARBA" id="ARBA00022729"/>
    </source>
</evidence>